<keyword evidence="6" id="KW-0078">Bacteriocin</keyword>
<keyword evidence="4" id="KW-0929">Antimicrobial</keyword>
<evidence type="ECO:0000313" key="7">
    <source>
        <dbReference type="EMBL" id="MFC6179321.1"/>
    </source>
</evidence>
<evidence type="ECO:0000256" key="1">
    <source>
        <dbReference type="ARBA" id="ARBA00004613"/>
    </source>
</evidence>
<accession>A0ABW1RV03</accession>
<gene>
    <name evidence="7" type="ORF">ACFQGR_08030</name>
</gene>
<dbReference type="InterPro" id="IPR023388">
    <property type="entry name" value="Bacteriocin_IIa_dom_sf"/>
</dbReference>
<comment type="subcellular location">
    <subcellularLocation>
        <location evidence="1">Secreted</location>
    </subcellularLocation>
</comment>
<sequence>MNHKLYSFAIIDDDELINIIGGKNSWHYWGNGVYTNGNKVRTDWHQAWRSVGRISYKSWANGLAHIR</sequence>
<keyword evidence="8" id="KW-1185">Reference proteome</keyword>
<evidence type="ECO:0000256" key="6">
    <source>
        <dbReference type="ARBA" id="ARBA00023048"/>
    </source>
</evidence>
<dbReference type="RefSeq" id="WP_042492130.1">
    <property type="nucleotide sequence ID" value="NZ_BJDT01000001.1"/>
</dbReference>
<dbReference type="Proteomes" id="UP001596158">
    <property type="component" value="Unassembled WGS sequence"/>
</dbReference>
<reference evidence="8" key="1">
    <citation type="journal article" date="2019" name="Int. J. Syst. Evol. Microbiol.">
        <title>The Global Catalogue of Microorganisms (GCM) 10K type strain sequencing project: providing services to taxonomists for standard genome sequencing and annotation.</title>
        <authorList>
            <consortium name="The Broad Institute Genomics Platform"/>
            <consortium name="The Broad Institute Genome Sequencing Center for Infectious Disease"/>
            <person name="Wu L."/>
            <person name="Ma J."/>
        </authorList>
    </citation>
    <scope>NUCLEOTIDE SEQUENCE [LARGE SCALE GENOMIC DNA]</scope>
    <source>
        <strain evidence="8">CCM 8924</strain>
    </source>
</reference>
<evidence type="ECO:0000313" key="8">
    <source>
        <dbReference type="Proteomes" id="UP001596158"/>
    </source>
</evidence>
<dbReference type="EMBL" id="JBHSSG010000013">
    <property type="protein sequence ID" value="MFC6179321.1"/>
    <property type="molecule type" value="Genomic_DNA"/>
</dbReference>
<organism evidence="7 8">
    <name type="scientific">Weissella sagaensis</name>
    <dbReference type="NCBI Taxonomy" id="2559928"/>
    <lineage>
        <taxon>Bacteria</taxon>
        <taxon>Bacillati</taxon>
        <taxon>Bacillota</taxon>
        <taxon>Bacilli</taxon>
        <taxon>Lactobacillales</taxon>
        <taxon>Lactobacillaceae</taxon>
        <taxon>Weissella</taxon>
    </lineage>
</organism>
<keyword evidence="3" id="KW-0964">Secreted</keyword>
<dbReference type="Gene3D" id="1.20.5.130">
    <property type="match status" value="1"/>
</dbReference>
<comment type="caution">
    <text evidence="7">The sequence shown here is derived from an EMBL/GenBank/DDBJ whole genome shotgun (WGS) entry which is preliminary data.</text>
</comment>
<comment type="similarity">
    <text evidence="2">Belongs to the bacteriocin class IIA/YGNGV family.</text>
</comment>
<evidence type="ECO:0000256" key="4">
    <source>
        <dbReference type="ARBA" id="ARBA00022529"/>
    </source>
</evidence>
<proteinExistence type="inferred from homology"/>
<name>A0ABW1RV03_9LACO</name>
<evidence type="ECO:0000256" key="3">
    <source>
        <dbReference type="ARBA" id="ARBA00022525"/>
    </source>
</evidence>
<evidence type="ECO:0000256" key="2">
    <source>
        <dbReference type="ARBA" id="ARBA00007999"/>
    </source>
</evidence>
<keyword evidence="5" id="KW-0044">Antibiotic</keyword>
<evidence type="ECO:0000256" key="5">
    <source>
        <dbReference type="ARBA" id="ARBA00023022"/>
    </source>
</evidence>
<protein>
    <submittedName>
        <fullName evidence="7">Leucocin A/sakacin P family class II bacteriocin</fullName>
    </submittedName>
</protein>